<proteinExistence type="predicted"/>
<keyword evidence="1" id="KW-0805">Transcription regulation</keyword>
<evidence type="ECO:0000259" key="4">
    <source>
        <dbReference type="PROSITE" id="PS01124"/>
    </source>
</evidence>
<reference evidence="6 7" key="1">
    <citation type="submission" date="2016-11" db="EMBL/GenBank/DDBJ databases">
        <authorList>
            <person name="Jaros S."/>
            <person name="Januszkiewicz K."/>
            <person name="Wedrychowicz H."/>
        </authorList>
    </citation>
    <scope>NUCLEOTIDE SEQUENCE [LARGE SCALE GENOMIC DNA]</scope>
    <source>
        <strain evidence="6 7">LMG 20594</strain>
    </source>
</reference>
<sequence length="346" mass="38107">MIGITNFPTPRITNSNDDSKAERHIGLLVFQECSVATTGAIGEVFRLANALQPPQGAPPPYRLSVLSDEGGFVVTSSSIPIWTQRLERYSLADFHALFVAGCDAAITAESNERLLSWITQQGFIASSGIRQGASVAIVRKTPLQATVPVFLFDDGPDAPPTHGVTPTEMALTQIERDLSADTAQKVARAMQAKFAEHTRPEMEGVSIVTTAEKIRASARWMHENYSKPISVAQAAESAAMSKRNYQRRFKDEFGTTPLEYLLRVRFDVVITLLRTSDLPVDKIARRCGMGDGNRLGRLFKERYGMSPTHFRARQPFDPGAPNLETENGCRYSTESLPMELAVVKTC</sequence>
<keyword evidence="8" id="KW-1185">Reference proteome</keyword>
<name>A0A1M6KP72_9BURK</name>
<dbReference type="Gene3D" id="3.40.50.880">
    <property type="match status" value="1"/>
</dbReference>
<evidence type="ECO:0000256" key="1">
    <source>
        <dbReference type="ARBA" id="ARBA00023015"/>
    </source>
</evidence>
<dbReference type="GO" id="GO:0003700">
    <property type="term" value="F:DNA-binding transcription factor activity"/>
    <property type="evidence" value="ECO:0007669"/>
    <property type="project" value="InterPro"/>
</dbReference>
<evidence type="ECO:0000256" key="3">
    <source>
        <dbReference type="ARBA" id="ARBA00023163"/>
    </source>
</evidence>
<evidence type="ECO:0000313" key="7">
    <source>
        <dbReference type="Proteomes" id="UP000184395"/>
    </source>
</evidence>
<dbReference type="Proteomes" id="UP001264340">
    <property type="component" value="Unassembled WGS sequence"/>
</dbReference>
<evidence type="ECO:0000256" key="2">
    <source>
        <dbReference type="ARBA" id="ARBA00023125"/>
    </source>
</evidence>
<dbReference type="SUPFAM" id="SSF52317">
    <property type="entry name" value="Class I glutamine amidotransferase-like"/>
    <property type="match status" value="1"/>
</dbReference>
<dbReference type="OrthoDB" id="6831751at2"/>
<dbReference type="STRING" id="169427.SAMN05192548_100414"/>
<dbReference type="PANTHER" id="PTHR43280">
    <property type="entry name" value="ARAC-FAMILY TRANSCRIPTIONAL REGULATOR"/>
    <property type="match status" value="1"/>
</dbReference>
<dbReference type="Gene3D" id="1.10.10.60">
    <property type="entry name" value="Homeodomain-like"/>
    <property type="match status" value="1"/>
</dbReference>
<accession>A0A1M6KP72</accession>
<dbReference type="SMART" id="SM00342">
    <property type="entry name" value="HTH_ARAC"/>
    <property type="match status" value="1"/>
</dbReference>
<dbReference type="InterPro" id="IPR029062">
    <property type="entry name" value="Class_I_gatase-like"/>
</dbReference>
<dbReference type="InterPro" id="IPR018060">
    <property type="entry name" value="HTH_AraC"/>
</dbReference>
<dbReference type="EMBL" id="JAVDRP010000003">
    <property type="protein sequence ID" value="MDR6408667.1"/>
    <property type="molecule type" value="Genomic_DNA"/>
</dbReference>
<dbReference type="Pfam" id="PF12833">
    <property type="entry name" value="HTH_18"/>
    <property type="match status" value="1"/>
</dbReference>
<dbReference type="PROSITE" id="PS01124">
    <property type="entry name" value="HTH_ARAC_FAMILY_2"/>
    <property type="match status" value="1"/>
</dbReference>
<evidence type="ECO:0000313" key="5">
    <source>
        <dbReference type="EMBL" id="MDR6408667.1"/>
    </source>
</evidence>
<keyword evidence="3" id="KW-0804">Transcription</keyword>
<dbReference type="InterPro" id="IPR009057">
    <property type="entry name" value="Homeodomain-like_sf"/>
</dbReference>
<dbReference type="AlphaFoldDB" id="A0A1M6KP72"/>
<dbReference type="Proteomes" id="UP000184395">
    <property type="component" value="Unassembled WGS sequence"/>
</dbReference>
<evidence type="ECO:0000313" key="6">
    <source>
        <dbReference type="EMBL" id="SHJ60706.1"/>
    </source>
</evidence>
<dbReference type="SUPFAM" id="SSF46689">
    <property type="entry name" value="Homeodomain-like"/>
    <property type="match status" value="2"/>
</dbReference>
<dbReference type="PANTHER" id="PTHR43280:SF28">
    <property type="entry name" value="HTH-TYPE TRANSCRIPTIONAL ACTIVATOR RHAS"/>
    <property type="match status" value="1"/>
</dbReference>
<feature type="domain" description="HTH araC/xylS-type" evidence="4">
    <location>
        <begin position="215"/>
        <end position="313"/>
    </location>
</feature>
<reference evidence="5 8" key="2">
    <citation type="submission" date="2023-07" db="EMBL/GenBank/DDBJ databases">
        <title>Sorghum-associated microbial communities from plants grown in Nebraska, USA.</title>
        <authorList>
            <person name="Schachtman D."/>
        </authorList>
    </citation>
    <scope>NUCLEOTIDE SEQUENCE [LARGE SCALE GENOMIC DNA]</scope>
    <source>
        <strain evidence="5 8">DS1316</strain>
    </source>
</reference>
<dbReference type="GO" id="GO:0043565">
    <property type="term" value="F:sequence-specific DNA binding"/>
    <property type="evidence" value="ECO:0007669"/>
    <property type="project" value="InterPro"/>
</dbReference>
<gene>
    <name evidence="5" type="ORF">J2804_002060</name>
    <name evidence="6" type="ORF">SAMN05192548_100414</name>
</gene>
<organism evidence="6 7">
    <name type="scientific">Paraburkholderia terricola</name>
    <dbReference type="NCBI Taxonomy" id="169427"/>
    <lineage>
        <taxon>Bacteria</taxon>
        <taxon>Pseudomonadati</taxon>
        <taxon>Pseudomonadota</taxon>
        <taxon>Betaproteobacteria</taxon>
        <taxon>Burkholderiales</taxon>
        <taxon>Burkholderiaceae</taxon>
        <taxon>Paraburkholderia</taxon>
    </lineage>
</organism>
<keyword evidence="2 6" id="KW-0238">DNA-binding</keyword>
<protein>
    <submittedName>
        <fullName evidence="5">Transcriptional regulator GlxA family with amidase domain</fullName>
    </submittedName>
    <submittedName>
        <fullName evidence="6">Transcriptional regulator GlxA family, contains an amidase domain and an AraC-type DNA-binding HTH domain</fullName>
    </submittedName>
</protein>
<evidence type="ECO:0000313" key="8">
    <source>
        <dbReference type="Proteomes" id="UP001264340"/>
    </source>
</evidence>
<dbReference type="EMBL" id="FRAB01000004">
    <property type="protein sequence ID" value="SHJ60706.1"/>
    <property type="molecule type" value="Genomic_DNA"/>
</dbReference>